<gene>
    <name evidence="1" type="ORF">RC62_4684</name>
</gene>
<evidence type="ECO:0000313" key="2">
    <source>
        <dbReference type="Proteomes" id="UP000050443"/>
    </source>
</evidence>
<sequence>MKLILWFIEILSFVLTETILILNFNIMKILFFTLSVLFANIAISQTHQITKHNGEELDVNFIKVENDLVYYSFNGSAEEHKISKYAVSKITNKQSNQTQKVSDKVIVDSKSDYKFVTVLSQDKTIGLKQVASFSGVSTKTKGEPPIANQNQTAMRIKTQSASNGYPFVSIVDKGDGKYEAVAYVY</sequence>
<organism evidence="1 2">
    <name type="scientific">Flavobacterium aquidurense</name>
    <dbReference type="NCBI Taxonomy" id="362413"/>
    <lineage>
        <taxon>Bacteria</taxon>
        <taxon>Pseudomonadati</taxon>
        <taxon>Bacteroidota</taxon>
        <taxon>Flavobacteriia</taxon>
        <taxon>Flavobacteriales</taxon>
        <taxon>Flavobacteriaceae</taxon>
        <taxon>Flavobacterium</taxon>
    </lineage>
</organism>
<protein>
    <submittedName>
        <fullName evidence="1">Uncharacterized protein</fullName>
    </submittedName>
</protein>
<reference evidence="1 2" key="1">
    <citation type="submission" date="2014-09" db="EMBL/GenBank/DDBJ databases">
        <title>Genome sequence of Flavobacterium aquidurense RC62.</title>
        <authorList>
            <person name="Kim J.F."/>
            <person name="Kwak M.-J."/>
        </authorList>
    </citation>
    <scope>NUCLEOTIDE SEQUENCE [LARGE SCALE GENOMIC DNA]</scope>
    <source>
        <strain evidence="1 2">RC62</strain>
    </source>
</reference>
<accession>A0A0Q0RVW9</accession>
<dbReference type="EMBL" id="JRLF01000009">
    <property type="protein sequence ID" value="KQB41307.1"/>
    <property type="molecule type" value="Genomic_DNA"/>
</dbReference>
<proteinExistence type="predicted"/>
<comment type="caution">
    <text evidence="1">The sequence shown here is derived from an EMBL/GenBank/DDBJ whole genome shotgun (WGS) entry which is preliminary data.</text>
</comment>
<dbReference type="Proteomes" id="UP000050443">
    <property type="component" value="Unassembled WGS sequence"/>
</dbReference>
<dbReference type="STRING" id="362413.RC62_4684"/>
<evidence type="ECO:0000313" key="1">
    <source>
        <dbReference type="EMBL" id="KQB41307.1"/>
    </source>
</evidence>
<dbReference type="PATRIC" id="fig|362413.3.peg.4601"/>
<name>A0A0Q0RVW9_9FLAO</name>
<dbReference type="AlphaFoldDB" id="A0A0Q0RVW9"/>